<feature type="non-terminal residue" evidence="2">
    <location>
        <position position="1"/>
    </location>
</feature>
<keyword evidence="3" id="KW-1185">Reference proteome</keyword>
<proteinExistence type="predicted"/>
<dbReference type="AlphaFoldDB" id="A0A812VYB8"/>
<dbReference type="Pfam" id="PF13513">
    <property type="entry name" value="HEAT_EZ"/>
    <property type="match status" value="1"/>
</dbReference>
<comment type="caution">
    <text evidence="2">The sequence shown here is derived from an EMBL/GenBank/DDBJ whole genome shotgun (WGS) entry which is preliminary data.</text>
</comment>
<dbReference type="InterPro" id="IPR011989">
    <property type="entry name" value="ARM-like"/>
</dbReference>
<organism evidence="2 3">
    <name type="scientific">Symbiodinium pilosum</name>
    <name type="common">Dinoflagellate</name>
    <dbReference type="NCBI Taxonomy" id="2952"/>
    <lineage>
        <taxon>Eukaryota</taxon>
        <taxon>Sar</taxon>
        <taxon>Alveolata</taxon>
        <taxon>Dinophyceae</taxon>
        <taxon>Suessiales</taxon>
        <taxon>Symbiodiniaceae</taxon>
        <taxon>Symbiodinium</taxon>
    </lineage>
</organism>
<evidence type="ECO:0000256" key="1">
    <source>
        <dbReference type="SAM" id="MobiDB-lite"/>
    </source>
</evidence>
<gene>
    <name evidence="2" type="ORF">SPIL2461_LOCUS17138</name>
</gene>
<dbReference type="EMBL" id="CAJNIZ010042972">
    <property type="protein sequence ID" value="CAE7645112.1"/>
    <property type="molecule type" value="Genomic_DNA"/>
</dbReference>
<sequence length="168" mass="17153">VNHGRRRAVRTGSHEERLAATEAVGTYVAAVGARFAPHFPSALPALCAQAKHADPDVRAETANALAKMGKVLGDLAGGLPEGHADRQAASGLAEAVARGLCDIMAEAGSAPVRCALQAKEDLEPNPGFVALAGPGFSALAAAAGGRRSEDVEDSDPDNFSDADGEDDW</sequence>
<reference evidence="2" key="1">
    <citation type="submission" date="2021-02" db="EMBL/GenBank/DDBJ databases">
        <authorList>
            <person name="Dougan E. K."/>
            <person name="Rhodes N."/>
            <person name="Thang M."/>
            <person name="Chan C."/>
        </authorList>
    </citation>
    <scope>NUCLEOTIDE SEQUENCE</scope>
</reference>
<name>A0A812VYB8_SYMPI</name>
<protein>
    <submittedName>
        <fullName evidence="2">Uncharacterized protein</fullName>
    </submittedName>
</protein>
<dbReference type="OrthoDB" id="422010at2759"/>
<dbReference type="SUPFAM" id="SSF48371">
    <property type="entry name" value="ARM repeat"/>
    <property type="match status" value="1"/>
</dbReference>
<dbReference type="Gene3D" id="1.25.10.10">
    <property type="entry name" value="Leucine-rich Repeat Variant"/>
    <property type="match status" value="1"/>
</dbReference>
<feature type="region of interest" description="Disordered" evidence="1">
    <location>
        <begin position="142"/>
        <end position="168"/>
    </location>
</feature>
<evidence type="ECO:0000313" key="2">
    <source>
        <dbReference type="EMBL" id="CAE7645112.1"/>
    </source>
</evidence>
<dbReference type="Proteomes" id="UP000649617">
    <property type="component" value="Unassembled WGS sequence"/>
</dbReference>
<accession>A0A812VYB8</accession>
<evidence type="ECO:0000313" key="3">
    <source>
        <dbReference type="Proteomes" id="UP000649617"/>
    </source>
</evidence>
<feature type="compositionally biased region" description="Acidic residues" evidence="1">
    <location>
        <begin position="150"/>
        <end position="168"/>
    </location>
</feature>
<dbReference type="InterPro" id="IPR016024">
    <property type="entry name" value="ARM-type_fold"/>
</dbReference>